<dbReference type="InterPro" id="IPR004352">
    <property type="entry name" value="GH114_TIM-barrel"/>
</dbReference>
<dbReference type="InterPro" id="IPR016062">
    <property type="entry name" value="TM1410-rel"/>
</dbReference>
<dbReference type="EMBL" id="RIAR02000001">
    <property type="protein sequence ID" value="NSL87682.1"/>
    <property type="molecule type" value="Genomic_DNA"/>
</dbReference>
<gene>
    <name evidence="1" type="ORF">ECE50_012615</name>
</gene>
<dbReference type="Gene3D" id="3.20.20.70">
    <property type="entry name" value="Aldolase class I"/>
    <property type="match status" value="2"/>
</dbReference>
<dbReference type="Proteomes" id="UP000281028">
    <property type="component" value="Unassembled WGS sequence"/>
</dbReference>
<dbReference type="InterPro" id="IPR017853">
    <property type="entry name" value="GH"/>
</dbReference>
<evidence type="ECO:0000313" key="2">
    <source>
        <dbReference type="Proteomes" id="UP000281028"/>
    </source>
</evidence>
<dbReference type="PROSITE" id="PS51257">
    <property type="entry name" value="PROKAR_LIPOPROTEIN"/>
    <property type="match status" value="1"/>
</dbReference>
<dbReference type="PRINTS" id="PR01545">
    <property type="entry name" value="THEMAYE10DUF"/>
</dbReference>
<proteinExistence type="predicted"/>
<dbReference type="Pfam" id="PF03537">
    <property type="entry name" value="Glyco_hydro_114"/>
    <property type="match status" value="1"/>
</dbReference>
<evidence type="ECO:0000313" key="1">
    <source>
        <dbReference type="EMBL" id="NSL87682.1"/>
    </source>
</evidence>
<keyword evidence="2" id="KW-1185">Reference proteome</keyword>
<dbReference type="SUPFAM" id="SSF51445">
    <property type="entry name" value="(Trans)glycosidases"/>
    <property type="match status" value="1"/>
</dbReference>
<dbReference type="AlphaFoldDB" id="A0A3S1B3E4"/>
<protein>
    <submittedName>
        <fullName evidence="1">Uncharacterized protein</fullName>
    </submittedName>
</protein>
<organism evidence="1 2">
    <name type="scientific">Chitinophaga solisilvae</name>
    <dbReference type="NCBI Taxonomy" id="1233460"/>
    <lineage>
        <taxon>Bacteria</taxon>
        <taxon>Pseudomonadati</taxon>
        <taxon>Bacteroidota</taxon>
        <taxon>Chitinophagia</taxon>
        <taxon>Chitinophagales</taxon>
        <taxon>Chitinophagaceae</taxon>
        <taxon>Chitinophaga</taxon>
    </lineage>
</organism>
<comment type="caution">
    <text evidence="1">The sequence shown here is derived from an EMBL/GenBank/DDBJ whole genome shotgun (WGS) entry which is preliminary data.</text>
</comment>
<accession>A0A3S1B3E4</accession>
<reference evidence="1" key="1">
    <citation type="submission" date="2020-05" db="EMBL/GenBank/DDBJ databases">
        <title>Chitinophaga laudate sp. nov., isolated from a tropical peat swamp.</title>
        <authorList>
            <person name="Goh C.B.S."/>
            <person name="Lee M.S."/>
            <person name="Parimannan S."/>
            <person name="Pasbakhsh P."/>
            <person name="Yule C.M."/>
            <person name="Rajandas H."/>
            <person name="Loke S."/>
            <person name="Croft L."/>
            <person name="Tan J.B.L."/>
        </authorList>
    </citation>
    <scope>NUCLEOTIDE SEQUENCE</scope>
    <source>
        <strain evidence="1">Mgbs1</strain>
    </source>
</reference>
<sequence length="340" mass="37906">MYTLRSSFLMALLLTGAFSCTKSMQQQESGRAKMPAGTKDGVPVDYRQELRTFIQDISAWARGKQPGFMVVAQNSSELLTTTGDTSDPVVTAYVNALNGVGREELVYGFENHDDAPTPAGIKKEWTAFCQKAKNAGLKVLVTDYCTTPAKVTTSYNTSNSNGFISFAASHRQLDNIPAGTPYQEHAGNVSTLTDARNFLYLINNGDGDTKFINSLKATNYDVLVIDAFSEDGKTVWSKAVVNSLKVKKNGGKRLVLAYMSMGQAEQYRWYWKAEWKTNPPAWLENLDPAWDGNYYVRYWMPGWKELIYGNASSYTQKLIDAGFDGTYLDPVDASSYWEEK</sequence>
<dbReference type="InterPro" id="IPR013785">
    <property type="entry name" value="Aldolase_TIM"/>
</dbReference>
<name>A0A3S1B3E4_9BACT</name>
<dbReference type="PANTHER" id="PTHR35882:SF2">
    <property type="entry name" value="PELA"/>
    <property type="match status" value="1"/>
</dbReference>
<dbReference type="PANTHER" id="PTHR35882">
    <property type="entry name" value="PELA"/>
    <property type="match status" value="1"/>
</dbReference>
<dbReference type="OrthoDB" id="30037at2"/>